<proteinExistence type="predicted"/>
<accession>A0A382WX96</accession>
<gene>
    <name evidence="1" type="ORF">METZ01_LOCUS416118</name>
</gene>
<dbReference type="AlphaFoldDB" id="A0A382WX96"/>
<organism evidence="1">
    <name type="scientific">marine metagenome</name>
    <dbReference type="NCBI Taxonomy" id="408172"/>
    <lineage>
        <taxon>unclassified sequences</taxon>
        <taxon>metagenomes</taxon>
        <taxon>ecological metagenomes</taxon>
    </lineage>
</organism>
<reference evidence="1" key="1">
    <citation type="submission" date="2018-05" db="EMBL/GenBank/DDBJ databases">
        <authorList>
            <person name="Lanie J.A."/>
            <person name="Ng W.-L."/>
            <person name="Kazmierczak K.M."/>
            <person name="Andrzejewski T.M."/>
            <person name="Davidsen T.M."/>
            <person name="Wayne K.J."/>
            <person name="Tettelin H."/>
            <person name="Glass J.I."/>
            <person name="Rusch D."/>
            <person name="Podicherti R."/>
            <person name="Tsui H.-C.T."/>
            <person name="Winkler M.E."/>
        </authorList>
    </citation>
    <scope>NUCLEOTIDE SEQUENCE</scope>
</reference>
<name>A0A382WX96_9ZZZZ</name>
<feature type="non-terminal residue" evidence="1">
    <location>
        <position position="25"/>
    </location>
</feature>
<dbReference type="EMBL" id="UINC01163126">
    <property type="protein sequence ID" value="SVD63264.1"/>
    <property type="molecule type" value="Genomic_DNA"/>
</dbReference>
<sequence length="25" mass="2993">MLDRFKVPEQDKIYVPVDKITKVTE</sequence>
<evidence type="ECO:0000313" key="1">
    <source>
        <dbReference type="EMBL" id="SVD63264.1"/>
    </source>
</evidence>
<protein>
    <submittedName>
        <fullName evidence="1">Uncharacterized protein</fullName>
    </submittedName>
</protein>